<dbReference type="EMBL" id="AP006878">
    <property type="protein sequence ID" value="BAD85022.1"/>
    <property type="molecule type" value="Genomic_DNA"/>
</dbReference>
<keyword evidence="1" id="KW-0812">Transmembrane</keyword>
<dbReference type="PhylomeDB" id="Q5JDF8"/>
<dbReference type="PATRIC" id="fig|69014.16.peg.813"/>
<dbReference type="InterPro" id="IPR036259">
    <property type="entry name" value="MFS_trans_sf"/>
</dbReference>
<feature type="domain" description="Major facilitator superfamily (MFS) profile" evidence="2">
    <location>
        <begin position="1"/>
        <end position="379"/>
    </location>
</feature>
<keyword evidence="1" id="KW-0472">Membrane</keyword>
<dbReference type="InterPro" id="IPR053160">
    <property type="entry name" value="MFS_DHA3_Transporter"/>
</dbReference>
<evidence type="ECO:0000313" key="3">
    <source>
        <dbReference type="EMBL" id="BAD85022.1"/>
    </source>
</evidence>
<feature type="transmembrane region" description="Helical" evidence="1">
    <location>
        <begin position="286"/>
        <end position="303"/>
    </location>
</feature>
<feature type="transmembrane region" description="Helical" evidence="1">
    <location>
        <begin position="198"/>
        <end position="222"/>
    </location>
</feature>
<dbReference type="InParanoid" id="Q5JDF8"/>
<dbReference type="Pfam" id="PF07690">
    <property type="entry name" value="MFS_1"/>
    <property type="match status" value="1"/>
</dbReference>
<dbReference type="Gene3D" id="1.20.1250.20">
    <property type="entry name" value="MFS general substrate transporter like domains"/>
    <property type="match status" value="1"/>
</dbReference>
<feature type="transmembrane region" description="Helical" evidence="1">
    <location>
        <begin position="228"/>
        <end position="250"/>
    </location>
</feature>
<name>Q5JDF8_THEKO</name>
<dbReference type="AlphaFoldDB" id="Q5JDF8"/>
<protein>
    <submittedName>
        <fullName evidence="3">Predicted permease, major facilitator superfamily</fullName>
    </submittedName>
</protein>
<evidence type="ECO:0000313" key="4">
    <source>
        <dbReference type="Proteomes" id="UP000000536"/>
    </source>
</evidence>
<dbReference type="HOGENOM" id="CLU_046685_3_0_2"/>
<dbReference type="KEGG" id="tko:TK0833"/>
<dbReference type="PROSITE" id="PS50850">
    <property type="entry name" value="MFS"/>
    <property type="match status" value="1"/>
</dbReference>
<reference evidence="3 4" key="1">
    <citation type="journal article" date="2005" name="Genome Res.">
        <title>Complete genome sequence of the hyperthermophilic archaeon Thermococcus kodakaraensis KOD1 and comparison with Pyrococcus genomes.</title>
        <authorList>
            <person name="Fukui T."/>
            <person name="Atomi H."/>
            <person name="Kanai T."/>
            <person name="Matsumi R."/>
            <person name="Fujiwara S."/>
            <person name="Imanaka T."/>
        </authorList>
    </citation>
    <scope>NUCLEOTIDE SEQUENCE [LARGE SCALE GENOMIC DNA]</scope>
    <source>
        <strain evidence="4">ATCC BAA-918 / JCM 12380 / KOD1</strain>
    </source>
</reference>
<keyword evidence="4" id="KW-1185">Reference proteome</keyword>
<dbReference type="PANTHER" id="PTHR23530">
    <property type="entry name" value="TRANSPORT PROTEIN-RELATED"/>
    <property type="match status" value="1"/>
</dbReference>
<dbReference type="PANTHER" id="PTHR23530:SF1">
    <property type="entry name" value="PERMEASE, MAJOR FACILITATOR SUPERFAMILY-RELATED"/>
    <property type="match status" value="1"/>
</dbReference>
<feature type="transmembrane region" description="Helical" evidence="1">
    <location>
        <begin position="90"/>
        <end position="113"/>
    </location>
</feature>
<dbReference type="STRING" id="69014.TK0833"/>
<gene>
    <name evidence="3" type="ordered locus">TK0833</name>
</gene>
<proteinExistence type="predicted"/>
<keyword evidence="1" id="KW-1133">Transmembrane helix</keyword>
<dbReference type="SUPFAM" id="SSF103473">
    <property type="entry name" value="MFS general substrate transporter"/>
    <property type="match status" value="1"/>
</dbReference>
<accession>Q5JDF8</accession>
<feature type="transmembrane region" description="Helical" evidence="1">
    <location>
        <begin position="324"/>
        <end position="344"/>
    </location>
</feature>
<feature type="transmembrane region" description="Helical" evidence="1">
    <location>
        <begin position="65"/>
        <end position="84"/>
    </location>
</feature>
<dbReference type="Proteomes" id="UP000000536">
    <property type="component" value="Chromosome"/>
</dbReference>
<dbReference type="eggNOG" id="arCOG00132">
    <property type="taxonomic scope" value="Archaea"/>
</dbReference>
<dbReference type="InterPro" id="IPR020846">
    <property type="entry name" value="MFS_dom"/>
</dbReference>
<dbReference type="InterPro" id="IPR011701">
    <property type="entry name" value="MFS"/>
</dbReference>
<organism evidence="3 4">
    <name type="scientific">Thermococcus kodakarensis (strain ATCC BAA-918 / JCM 12380 / KOD1)</name>
    <name type="common">Pyrococcus kodakaraensis (strain KOD1)</name>
    <dbReference type="NCBI Taxonomy" id="69014"/>
    <lineage>
        <taxon>Archaea</taxon>
        <taxon>Methanobacteriati</taxon>
        <taxon>Methanobacteriota</taxon>
        <taxon>Thermococci</taxon>
        <taxon>Thermococcales</taxon>
        <taxon>Thermococcaceae</taxon>
        <taxon>Thermococcus</taxon>
    </lineage>
</organism>
<feature type="transmembrane region" description="Helical" evidence="1">
    <location>
        <begin position="134"/>
        <end position="151"/>
    </location>
</feature>
<dbReference type="EnsemblBacteria" id="BAD85022">
    <property type="protein sequence ID" value="BAD85022"/>
    <property type="gene ID" value="TK0833"/>
</dbReference>
<dbReference type="GO" id="GO:0022857">
    <property type="term" value="F:transmembrane transporter activity"/>
    <property type="evidence" value="ECO:0007669"/>
    <property type="project" value="InterPro"/>
</dbReference>
<dbReference type="OrthoDB" id="85689at2157"/>
<feature type="transmembrane region" description="Helical" evidence="1">
    <location>
        <begin position="7"/>
        <end position="26"/>
    </location>
</feature>
<feature type="transmembrane region" description="Helical" evidence="1">
    <location>
        <begin position="157"/>
        <end position="177"/>
    </location>
</feature>
<feature type="transmembrane region" description="Helical" evidence="1">
    <location>
        <begin position="350"/>
        <end position="368"/>
    </location>
</feature>
<evidence type="ECO:0000256" key="1">
    <source>
        <dbReference type="SAM" id="Phobius"/>
    </source>
</evidence>
<sequence>MDYTTRFYLSGFLRIAFYSGFFLVYLQEIGLSKAQIGFLMGLSLILVALLEVPTGVVADRVSKKLSVLLSEGLSVLYVTVLYLASSFPMVLASMIIAALATAFRTGAETAWVYELLSRDGRANDYPRVYGRLRAFELAGGLVGMITGGMLAETFGMRFAVLMSAPFFLLSLVLTATIPADTVKSRTSYMSHIFESIDFVRSSSVVAWLIVYANFIGLSFAAFTSFMQLYFYDVLSSVLGVSMVMALQAVINSASWYIDTGKYRKWIYDKAGAILPILLFFAGLNEWFGFLTMILGTFVFTQSFKEWQGRFQAAIPDEKRATLGSLYSLTAAITSGVLNVLLGLLFNCVGIMMGLITTSLFMLVLGYALQLSFGRKVSKT</sequence>
<evidence type="ECO:0000259" key="2">
    <source>
        <dbReference type="PROSITE" id="PS50850"/>
    </source>
</evidence>
<feature type="transmembrane region" description="Helical" evidence="1">
    <location>
        <begin position="38"/>
        <end position="58"/>
    </location>
</feature>